<dbReference type="EMBL" id="GGYP01007185">
    <property type="protein sequence ID" value="MDE51956.1"/>
    <property type="molecule type" value="Transcribed_RNA"/>
</dbReference>
<evidence type="ECO:0000256" key="6">
    <source>
        <dbReference type="ARBA" id="ARBA00023180"/>
    </source>
</evidence>
<comment type="subcellular location">
    <subcellularLocation>
        <location evidence="1">Cell membrane</location>
        <topology evidence="1">Single-pass type I membrane protein</topology>
    </subcellularLocation>
    <subcellularLocation>
        <location evidence="7">Membrane</location>
        <topology evidence="7">Single-pass type I membrane protein</topology>
    </subcellularLocation>
</comment>
<evidence type="ECO:0000256" key="3">
    <source>
        <dbReference type="ARBA" id="ARBA00022729"/>
    </source>
</evidence>
<dbReference type="EMBL" id="GGYP01005115">
    <property type="protein sequence ID" value="MDE49886.1"/>
    <property type="molecule type" value="Transcribed_RNA"/>
</dbReference>
<dbReference type="GO" id="GO:0031902">
    <property type="term" value="C:late endosome membrane"/>
    <property type="evidence" value="ECO:0007669"/>
    <property type="project" value="TreeGrafter"/>
</dbReference>
<gene>
    <name evidence="11" type="primary">Lamp1_0</name>
    <name evidence="10" type="synonym">Lamp1_1</name>
    <name evidence="11" type="ORF">g.16282</name>
    <name evidence="10" type="ORF">g.16283</name>
</gene>
<feature type="transmembrane region" description="Helical" evidence="8">
    <location>
        <begin position="215"/>
        <end position="237"/>
    </location>
</feature>
<sequence>MYCPRTYQIAIVTVAFMALLVAGQGPQPSAVVTPTKLVENTTVCNLTSTKPSVQQQSYVFNTCIVAKFAAYFSVGTNAYVELKDGVVSANKSTCESAPNATTPLNPKLVINFGNCAELEFEFGKNQTEIFVKSVNGYYKNGTQEKPFANATQLFKTNGANHYYKCNAEQSVASDKDGAQLVLSNFAYEAFRNTTGTDFYKMPEECALDSSGVSDLVRIGVGICLVALVALVLVAFFIGRRRWAERSSYESV</sequence>
<organism evidence="11">
    <name type="scientific">Aceria tosichella</name>
    <name type="common">wheat curl mite</name>
    <dbReference type="NCBI Taxonomy" id="561515"/>
    <lineage>
        <taxon>Eukaryota</taxon>
        <taxon>Metazoa</taxon>
        <taxon>Ecdysozoa</taxon>
        <taxon>Arthropoda</taxon>
        <taxon>Chelicerata</taxon>
        <taxon>Arachnida</taxon>
        <taxon>Acari</taxon>
        <taxon>Acariformes</taxon>
        <taxon>Trombidiformes</taxon>
        <taxon>Prostigmata</taxon>
        <taxon>Eupodina</taxon>
        <taxon>Eriophyoidea</taxon>
        <taxon>Eriophyidae</taxon>
        <taxon>Eriophyinae</taxon>
        <taxon>Aceriini</taxon>
        <taxon>Aceria</taxon>
    </lineage>
</organism>
<dbReference type="InterPro" id="IPR002000">
    <property type="entry name" value="Lysosome-assoc_membr_glycop"/>
</dbReference>
<dbReference type="GO" id="GO:0005765">
    <property type="term" value="C:lysosomal membrane"/>
    <property type="evidence" value="ECO:0007669"/>
    <property type="project" value="TreeGrafter"/>
</dbReference>
<dbReference type="AlphaFoldDB" id="A0A6G1SN49"/>
<evidence type="ECO:0000256" key="1">
    <source>
        <dbReference type="ARBA" id="ARBA00004251"/>
    </source>
</evidence>
<name>A0A6G1SN49_9ACAR</name>
<protein>
    <submittedName>
        <fullName evidence="11">Lysosome-associated membrane glycoprotein 1</fullName>
    </submittedName>
</protein>
<evidence type="ECO:0000256" key="8">
    <source>
        <dbReference type="SAM" id="Phobius"/>
    </source>
</evidence>
<comment type="similarity">
    <text evidence="7">Belongs to the LAMP family.</text>
</comment>
<evidence type="ECO:0000256" key="7">
    <source>
        <dbReference type="PROSITE-ProRule" id="PRU00740"/>
    </source>
</evidence>
<evidence type="ECO:0000256" key="2">
    <source>
        <dbReference type="ARBA" id="ARBA00022692"/>
    </source>
</evidence>
<feature type="signal peptide" evidence="9">
    <location>
        <begin position="1"/>
        <end position="23"/>
    </location>
</feature>
<accession>A0A6G1SN49</accession>
<evidence type="ECO:0000256" key="9">
    <source>
        <dbReference type="SAM" id="SignalP"/>
    </source>
</evidence>
<keyword evidence="3 9" id="KW-0732">Signal</keyword>
<dbReference type="PROSITE" id="PS51407">
    <property type="entry name" value="LAMP_3"/>
    <property type="match status" value="1"/>
</dbReference>
<feature type="chain" id="PRO_5036175008" evidence="9">
    <location>
        <begin position="24"/>
        <end position="251"/>
    </location>
</feature>
<dbReference type="PANTHER" id="PTHR11506:SF35">
    <property type="entry name" value="LYSOSOME-ASSOCIATED MEMBRANE GLYCOPROTEIN 5"/>
    <property type="match status" value="1"/>
</dbReference>
<keyword evidence="6" id="KW-0325">Glycoprotein</keyword>
<proteinExistence type="inferred from homology"/>
<keyword evidence="2 7" id="KW-0812">Transmembrane</keyword>
<evidence type="ECO:0000313" key="10">
    <source>
        <dbReference type="EMBL" id="MDE49886.1"/>
    </source>
</evidence>
<evidence type="ECO:0000313" key="11">
    <source>
        <dbReference type="EMBL" id="MDE51956.1"/>
    </source>
</evidence>
<reference evidence="11" key="1">
    <citation type="submission" date="2018-10" db="EMBL/GenBank/DDBJ databases">
        <title>Transcriptome assembly of Aceria tosichella (Wheat curl mite) Type 2.</title>
        <authorList>
            <person name="Scully E.D."/>
            <person name="Geib S.M."/>
            <person name="Palmer N.A."/>
            <person name="Gupta A.K."/>
            <person name="Sarath G."/>
            <person name="Tatineni S."/>
        </authorList>
    </citation>
    <scope>NUCLEOTIDE SEQUENCE</scope>
    <source>
        <strain evidence="11">LincolnNE</strain>
    </source>
</reference>
<dbReference type="GO" id="GO:0072594">
    <property type="term" value="P:establishment of protein localization to organelle"/>
    <property type="evidence" value="ECO:0007669"/>
    <property type="project" value="TreeGrafter"/>
</dbReference>
<dbReference type="Gene3D" id="2.40.160.110">
    <property type="match status" value="1"/>
</dbReference>
<dbReference type="PANTHER" id="PTHR11506">
    <property type="entry name" value="LYSOSOME-ASSOCIATED MEMBRANE GLYCOPROTEIN"/>
    <property type="match status" value="1"/>
</dbReference>
<keyword evidence="5 7" id="KW-0472">Membrane</keyword>
<comment type="caution">
    <text evidence="7">Lacks conserved residue(s) required for the propagation of feature annotation.</text>
</comment>
<dbReference type="GO" id="GO:0005886">
    <property type="term" value="C:plasma membrane"/>
    <property type="evidence" value="ECO:0007669"/>
    <property type="project" value="TreeGrafter"/>
</dbReference>
<keyword evidence="4 8" id="KW-1133">Transmembrane helix</keyword>
<evidence type="ECO:0000256" key="5">
    <source>
        <dbReference type="ARBA" id="ARBA00023136"/>
    </source>
</evidence>
<evidence type="ECO:0000256" key="4">
    <source>
        <dbReference type="ARBA" id="ARBA00022989"/>
    </source>
</evidence>